<sequence length="184" mass="19696">MTTSPSPAPSPVTGAVFIATSVDGYIARTDGGIDWLLSRDENLGETGYDAFIATTDAIVMGRNTYEVGCSFDTWPYEGMRVFVVSTTLEPGADDRISVHRGLDELFEAAHDEGVRHVYADGGRLITSFLQRGLITEITITTAPVIIGSGLPLFGAIDHDIPLDHVRTTTLGNGMTQSVYRVSAG</sequence>
<dbReference type="GO" id="GO:0009231">
    <property type="term" value="P:riboflavin biosynthetic process"/>
    <property type="evidence" value="ECO:0007669"/>
    <property type="project" value="InterPro"/>
</dbReference>
<dbReference type="OrthoDB" id="3427770at2"/>
<dbReference type="RefSeq" id="WP_051406687.1">
    <property type="nucleotide sequence ID" value="NZ_CBCRXS010000006.1"/>
</dbReference>
<reference evidence="2 3" key="1">
    <citation type="submission" date="2018-10" db="EMBL/GenBank/DDBJ databases">
        <title>Sequencing the genomes of 1000 actinobacteria strains.</title>
        <authorList>
            <person name="Klenk H.-P."/>
        </authorList>
    </citation>
    <scope>NUCLEOTIDE SEQUENCE [LARGE SCALE GENOMIC DNA]</scope>
    <source>
        <strain evidence="2 3">DSM 44343</strain>
    </source>
</reference>
<organism evidence="2 3">
    <name type="scientific">Williamsia marianensis</name>
    <dbReference type="NCBI Taxonomy" id="85044"/>
    <lineage>
        <taxon>Bacteria</taxon>
        <taxon>Bacillati</taxon>
        <taxon>Actinomycetota</taxon>
        <taxon>Actinomycetes</taxon>
        <taxon>Mycobacteriales</taxon>
        <taxon>Nocardiaceae</taxon>
        <taxon>Williamsia</taxon>
    </lineage>
</organism>
<dbReference type="Proteomes" id="UP000274762">
    <property type="component" value="Unassembled WGS sequence"/>
</dbReference>
<name>A0A495JZ34_WILMA</name>
<evidence type="ECO:0000313" key="2">
    <source>
        <dbReference type="EMBL" id="RKR94257.1"/>
    </source>
</evidence>
<evidence type="ECO:0000313" key="3">
    <source>
        <dbReference type="Proteomes" id="UP000274762"/>
    </source>
</evidence>
<dbReference type="SUPFAM" id="SSF53597">
    <property type="entry name" value="Dihydrofolate reductase-like"/>
    <property type="match status" value="1"/>
</dbReference>
<dbReference type="Gene3D" id="3.40.430.10">
    <property type="entry name" value="Dihydrofolate Reductase, subunit A"/>
    <property type="match status" value="1"/>
</dbReference>
<dbReference type="InterPro" id="IPR002734">
    <property type="entry name" value="RibDG_C"/>
</dbReference>
<comment type="caution">
    <text evidence="2">The sequence shown here is derived from an EMBL/GenBank/DDBJ whole genome shotgun (WGS) entry which is preliminary data.</text>
</comment>
<gene>
    <name evidence="2" type="ORF">DFJ75_1052</name>
</gene>
<dbReference type="InterPro" id="IPR024072">
    <property type="entry name" value="DHFR-like_dom_sf"/>
</dbReference>
<dbReference type="AlphaFoldDB" id="A0A495JZ34"/>
<dbReference type="InterPro" id="IPR050765">
    <property type="entry name" value="Riboflavin_Biosynth_HTPR"/>
</dbReference>
<proteinExistence type="predicted"/>
<dbReference type="Pfam" id="PF01872">
    <property type="entry name" value="RibD_C"/>
    <property type="match status" value="1"/>
</dbReference>
<dbReference type="GO" id="GO:0008703">
    <property type="term" value="F:5-amino-6-(5-phosphoribosylamino)uracil reductase activity"/>
    <property type="evidence" value="ECO:0007669"/>
    <property type="project" value="InterPro"/>
</dbReference>
<protein>
    <submittedName>
        <fullName evidence="2">Dihydrofolate reductase</fullName>
    </submittedName>
</protein>
<dbReference type="PANTHER" id="PTHR38011:SF11">
    <property type="entry name" value="2,5-DIAMINO-6-RIBOSYLAMINO-4(3H)-PYRIMIDINONE 5'-PHOSPHATE REDUCTASE"/>
    <property type="match status" value="1"/>
</dbReference>
<accession>A0A495JZ34</accession>
<feature type="domain" description="Bacterial bifunctional deaminase-reductase C-terminal" evidence="1">
    <location>
        <begin position="16"/>
        <end position="174"/>
    </location>
</feature>
<dbReference type="PANTHER" id="PTHR38011">
    <property type="entry name" value="DIHYDROFOLATE REDUCTASE FAMILY PROTEIN (AFU_ORTHOLOGUE AFUA_8G06820)"/>
    <property type="match status" value="1"/>
</dbReference>
<dbReference type="EMBL" id="RBKV01000001">
    <property type="protein sequence ID" value="RKR94257.1"/>
    <property type="molecule type" value="Genomic_DNA"/>
</dbReference>
<evidence type="ECO:0000259" key="1">
    <source>
        <dbReference type="Pfam" id="PF01872"/>
    </source>
</evidence>